<proteinExistence type="predicted"/>
<protein>
    <submittedName>
        <fullName evidence="2">Uncharacterized protein</fullName>
    </submittedName>
</protein>
<feature type="chain" id="PRO_5012778743" evidence="1">
    <location>
        <begin position="26"/>
        <end position="105"/>
    </location>
</feature>
<gene>
    <name evidence="2" type="ORF">ZT3D7_G2068</name>
</gene>
<evidence type="ECO:0000313" key="3">
    <source>
        <dbReference type="Proteomes" id="UP000215127"/>
    </source>
</evidence>
<keyword evidence="1" id="KW-0732">Signal</keyword>
<sequence>MHLSATTPLMALVAVLFSLATQALSAAVPEPHANIGARAPSPPPPTEECSYPDSCRINPALCCVCLLFRGFFFSILALTSDGTFLIHFLAGSSFHSLLALHGTNT</sequence>
<name>A0A1X7RIA7_ZYMT9</name>
<dbReference type="EMBL" id="LT853692">
    <property type="protein sequence ID" value="SMQ46921.1"/>
    <property type="molecule type" value="Genomic_DNA"/>
</dbReference>
<feature type="signal peptide" evidence="1">
    <location>
        <begin position="1"/>
        <end position="25"/>
    </location>
</feature>
<dbReference type="AlphaFoldDB" id="A0A1X7RIA7"/>
<evidence type="ECO:0000256" key="1">
    <source>
        <dbReference type="SAM" id="SignalP"/>
    </source>
</evidence>
<organism evidence="2 3">
    <name type="scientific">Zymoseptoria tritici (strain ST99CH_3D7)</name>
    <dbReference type="NCBI Taxonomy" id="1276538"/>
    <lineage>
        <taxon>Eukaryota</taxon>
        <taxon>Fungi</taxon>
        <taxon>Dikarya</taxon>
        <taxon>Ascomycota</taxon>
        <taxon>Pezizomycotina</taxon>
        <taxon>Dothideomycetes</taxon>
        <taxon>Dothideomycetidae</taxon>
        <taxon>Mycosphaerellales</taxon>
        <taxon>Mycosphaerellaceae</taxon>
        <taxon>Zymoseptoria</taxon>
    </lineage>
</organism>
<evidence type="ECO:0000313" key="2">
    <source>
        <dbReference type="EMBL" id="SMQ46921.1"/>
    </source>
</evidence>
<keyword evidence="3" id="KW-1185">Reference proteome</keyword>
<reference evidence="2 3" key="1">
    <citation type="submission" date="2016-06" db="EMBL/GenBank/DDBJ databases">
        <authorList>
            <person name="Kjaerup R.B."/>
            <person name="Dalgaard T.S."/>
            <person name="Juul-Madsen H.R."/>
        </authorList>
    </citation>
    <scope>NUCLEOTIDE SEQUENCE [LARGE SCALE GENOMIC DNA]</scope>
</reference>
<accession>A0A1X7RIA7</accession>
<dbReference type="Proteomes" id="UP000215127">
    <property type="component" value="Chromosome 1"/>
</dbReference>